<dbReference type="PROSITE" id="PS00648">
    <property type="entry name" value="RIBONUCLEASE_P"/>
    <property type="match status" value="1"/>
</dbReference>
<keyword evidence="2 7" id="KW-0819">tRNA processing</keyword>
<sequence>MKINGYPSREKLKKKSEIDLLFKKGKWLSVDNLRIIYFSSSEKHPIESCKIGVSVSKKFFKKAVDRNRIKRLLRESYRLNKATYFDAFGEQTLAMLFWVSKDLPEHFSDVEKQFINLCKKKKG</sequence>
<gene>
    <name evidence="7 9" type="primary">rnpA</name>
    <name evidence="10" type="ORF">BXY58_0226</name>
    <name evidence="9" type="ORF">GCM10007332_02130</name>
</gene>
<dbReference type="GO" id="GO:0042781">
    <property type="term" value="F:3'-tRNA processing endoribonuclease activity"/>
    <property type="evidence" value="ECO:0007669"/>
    <property type="project" value="TreeGrafter"/>
</dbReference>
<evidence type="ECO:0000256" key="6">
    <source>
        <dbReference type="ARBA" id="ARBA00022884"/>
    </source>
</evidence>
<evidence type="ECO:0000256" key="3">
    <source>
        <dbReference type="ARBA" id="ARBA00022722"/>
    </source>
</evidence>
<evidence type="ECO:0000313" key="9">
    <source>
        <dbReference type="EMBL" id="GGG44244.1"/>
    </source>
</evidence>
<name>A0A420DCN8_9FLAO</name>
<dbReference type="InterPro" id="IPR020539">
    <property type="entry name" value="RNase_P_CS"/>
</dbReference>
<dbReference type="PANTHER" id="PTHR33992">
    <property type="entry name" value="RIBONUCLEASE P PROTEIN COMPONENT"/>
    <property type="match status" value="1"/>
</dbReference>
<dbReference type="EMBL" id="RAQH01000001">
    <property type="protein sequence ID" value="RKE89655.1"/>
    <property type="molecule type" value="Genomic_DNA"/>
</dbReference>
<dbReference type="GO" id="GO:0004526">
    <property type="term" value="F:ribonuclease P activity"/>
    <property type="evidence" value="ECO:0007669"/>
    <property type="project" value="UniProtKB-UniRule"/>
</dbReference>
<dbReference type="InterPro" id="IPR014721">
    <property type="entry name" value="Ribsml_uS5_D2-typ_fold_subgr"/>
</dbReference>
<dbReference type="Pfam" id="PF00825">
    <property type="entry name" value="Ribonuclease_P"/>
    <property type="match status" value="1"/>
</dbReference>
<dbReference type="GO" id="GO:0000049">
    <property type="term" value="F:tRNA binding"/>
    <property type="evidence" value="ECO:0007669"/>
    <property type="project" value="UniProtKB-UniRule"/>
</dbReference>
<dbReference type="GO" id="GO:0001682">
    <property type="term" value="P:tRNA 5'-leader removal"/>
    <property type="evidence" value="ECO:0007669"/>
    <property type="project" value="UniProtKB-UniRule"/>
</dbReference>
<evidence type="ECO:0000313" key="12">
    <source>
        <dbReference type="Proteomes" id="UP000658202"/>
    </source>
</evidence>
<dbReference type="Gene3D" id="3.30.230.10">
    <property type="match status" value="1"/>
</dbReference>
<keyword evidence="5 7" id="KW-0378">Hydrolase</keyword>
<comment type="similarity">
    <text evidence="7">Belongs to the RnpA family.</text>
</comment>
<evidence type="ECO:0000256" key="1">
    <source>
        <dbReference type="ARBA" id="ARBA00002663"/>
    </source>
</evidence>
<protein>
    <recommendedName>
        <fullName evidence="7 8">Ribonuclease P protein component</fullName>
        <shortName evidence="7">RNase P protein</shortName>
        <shortName evidence="7">RNaseP protein</shortName>
        <ecNumber evidence="7 8">3.1.26.5</ecNumber>
    </recommendedName>
    <alternativeName>
        <fullName evidence="7">Protein C5</fullName>
    </alternativeName>
</protein>
<dbReference type="Proteomes" id="UP000285906">
    <property type="component" value="Unassembled WGS sequence"/>
</dbReference>
<reference evidence="10 11" key="2">
    <citation type="submission" date="2018-09" db="EMBL/GenBank/DDBJ databases">
        <title>Genomic Encyclopedia of Archaeal and Bacterial Type Strains, Phase II (KMG-II): from individual species to whole genera.</title>
        <authorList>
            <person name="Goeker M."/>
        </authorList>
    </citation>
    <scope>NUCLEOTIDE SEQUENCE [LARGE SCALE GENOMIC DNA]</scope>
    <source>
        <strain evidence="10 11">DSM 27620</strain>
    </source>
</reference>
<dbReference type="NCBIfam" id="TIGR00188">
    <property type="entry name" value="rnpA"/>
    <property type="match status" value="1"/>
</dbReference>
<reference evidence="12" key="3">
    <citation type="journal article" date="2019" name="Int. J. Syst. Evol. Microbiol.">
        <title>The Global Catalogue of Microorganisms (GCM) 10K type strain sequencing project: providing services to taxonomists for standard genome sequencing and annotation.</title>
        <authorList>
            <consortium name="The Broad Institute Genomics Platform"/>
            <consortium name="The Broad Institute Genome Sequencing Center for Infectious Disease"/>
            <person name="Wu L."/>
            <person name="Ma J."/>
        </authorList>
    </citation>
    <scope>NUCLEOTIDE SEQUENCE [LARGE SCALE GENOMIC DNA]</scope>
    <source>
        <strain evidence="12">CCM 8490</strain>
    </source>
</reference>
<evidence type="ECO:0000256" key="2">
    <source>
        <dbReference type="ARBA" id="ARBA00022694"/>
    </source>
</evidence>
<dbReference type="RefSeq" id="WP_120211959.1">
    <property type="nucleotide sequence ID" value="NZ_BMCW01000001.1"/>
</dbReference>
<comment type="catalytic activity">
    <reaction evidence="7">
        <text>Endonucleolytic cleavage of RNA, removing 5'-extranucleotides from tRNA precursor.</text>
        <dbReference type="EC" id="3.1.26.5"/>
    </reaction>
</comment>
<dbReference type="AlphaFoldDB" id="A0A420DCN8"/>
<keyword evidence="3 7" id="KW-0540">Nuclease</keyword>
<evidence type="ECO:0000313" key="10">
    <source>
        <dbReference type="EMBL" id="RKE89655.1"/>
    </source>
</evidence>
<dbReference type="InterPro" id="IPR000100">
    <property type="entry name" value="RNase_P"/>
</dbReference>
<keyword evidence="4 7" id="KW-0255">Endonuclease</keyword>
<evidence type="ECO:0000256" key="7">
    <source>
        <dbReference type="HAMAP-Rule" id="MF_00227"/>
    </source>
</evidence>
<evidence type="ECO:0000256" key="5">
    <source>
        <dbReference type="ARBA" id="ARBA00022801"/>
    </source>
</evidence>
<dbReference type="OrthoDB" id="1524972at2"/>
<accession>A0A420DCN8</accession>
<proteinExistence type="inferred from homology"/>
<dbReference type="PANTHER" id="PTHR33992:SF1">
    <property type="entry name" value="RIBONUCLEASE P PROTEIN COMPONENT"/>
    <property type="match status" value="1"/>
</dbReference>
<dbReference type="SUPFAM" id="SSF54211">
    <property type="entry name" value="Ribosomal protein S5 domain 2-like"/>
    <property type="match status" value="1"/>
</dbReference>
<dbReference type="GO" id="GO:0030677">
    <property type="term" value="C:ribonuclease P complex"/>
    <property type="evidence" value="ECO:0007669"/>
    <property type="project" value="TreeGrafter"/>
</dbReference>
<evidence type="ECO:0000256" key="4">
    <source>
        <dbReference type="ARBA" id="ARBA00022759"/>
    </source>
</evidence>
<comment type="function">
    <text evidence="1 7">RNaseP catalyzes the removal of the 5'-leader sequence from pre-tRNA to produce the mature 5'-terminus. It can also cleave other RNA substrates such as 4.5S RNA. The protein component plays an auxiliary but essential role in vivo by binding to the 5'-leader sequence and broadening the substrate specificity of the ribozyme.</text>
</comment>
<organism evidence="10 11">
    <name type="scientific">Epilithonimonas arachidiradicis</name>
    <dbReference type="NCBI Taxonomy" id="1617282"/>
    <lineage>
        <taxon>Bacteria</taxon>
        <taxon>Pseudomonadati</taxon>
        <taxon>Bacteroidota</taxon>
        <taxon>Flavobacteriia</taxon>
        <taxon>Flavobacteriales</taxon>
        <taxon>Weeksellaceae</taxon>
        <taxon>Chryseobacterium group</taxon>
        <taxon>Epilithonimonas</taxon>
    </lineage>
</organism>
<dbReference type="HAMAP" id="MF_00227">
    <property type="entry name" value="RNase_P"/>
    <property type="match status" value="1"/>
</dbReference>
<keyword evidence="6 7" id="KW-0694">RNA-binding</keyword>
<keyword evidence="12" id="KW-1185">Reference proteome</keyword>
<evidence type="ECO:0000313" key="11">
    <source>
        <dbReference type="Proteomes" id="UP000285906"/>
    </source>
</evidence>
<comment type="caution">
    <text evidence="10">The sequence shown here is derived from an EMBL/GenBank/DDBJ whole genome shotgun (WGS) entry which is preliminary data.</text>
</comment>
<dbReference type="EC" id="3.1.26.5" evidence="7 8"/>
<reference evidence="9" key="4">
    <citation type="submission" date="2024-05" db="EMBL/GenBank/DDBJ databases">
        <authorList>
            <person name="Sun Q."/>
            <person name="Sedlacek I."/>
        </authorList>
    </citation>
    <scope>NUCLEOTIDE SEQUENCE</scope>
    <source>
        <strain evidence="9">CCM 8490</strain>
    </source>
</reference>
<evidence type="ECO:0000256" key="8">
    <source>
        <dbReference type="NCBIfam" id="TIGR00188"/>
    </source>
</evidence>
<comment type="subunit">
    <text evidence="7">Consists of a catalytic RNA component (M1 or rnpB) and a protein subunit.</text>
</comment>
<reference evidence="9" key="1">
    <citation type="journal article" date="2014" name="Int. J. Syst. Evol. Microbiol.">
        <title>Complete genome of a new Firmicutes species belonging to the dominant human colonic microbiota ('Ruminococcus bicirculans') reveals two chromosomes and a selective capacity to utilize plant glucans.</title>
        <authorList>
            <consortium name="NISC Comparative Sequencing Program"/>
            <person name="Wegmann U."/>
            <person name="Louis P."/>
            <person name="Goesmann A."/>
            <person name="Henrissat B."/>
            <person name="Duncan S.H."/>
            <person name="Flint H.J."/>
        </authorList>
    </citation>
    <scope>NUCLEOTIDE SEQUENCE</scope>
    <source>
        <strain evidence="9">CCM 8490</strain>
    </source>
</reference>
<dbReference type="EMBL" id="BMCW01000001">
    <property type="protein sequence ID" value="GGG44244.1"/>
    <property type="molecule type" value="Genomic_DNA"/>
</dbReference>
<dbReference type="Proteomes" id="UP000658202">
    <property type="component" value="Unassembled WGS sequence"/>
</dbReference>
<dbReference type="InterPro" id="IPR020568">
    <property type="entry name" value="Ribosomal_Su5_D2-typ_SF"/>
</dbReference>